<evidence type="ECO:0000256" key="6">
    <source>
        <dbReference type="ARBA" id="ARBA00023288"/>
    </source>
</evidence>
<keyword evidence="10" id="KW-1185">Reference proteome</keyword>
<evidence type="ECO:0000256" key="1">
    <source>
        <dbReference type="ARBA" id="ARBA00004635"/>
    </source>
</evidence>
<keyword evidence="5" id="KW-0564">Palmitate</keyword>
<sequence length="287" mass="31329">MKKKLGALLAIVPLTFGLTACGGSGDGDETVKIAITEHNQVQDTLQEEAKKEGIDVEYVEMGDYSRPNPAVAQGQADLNWFQHIAYLANYNVDNDDDLQIVGPTSIYPLGLYSKKYDKVEDIPQGGEIAIPNDAVNETRAILVLKAAGLLTLKEDKAQPTQDDVDTANSKVTLTAVDAKQTVVSMDSVAASIVNNTFLEDAGLSPEDALYQDDPKNEDALPYVNLFVSKKGDEDNETYQKIVDVYHSDAVQEAEKKQSGSTAVSVSKDRTDELRKVQTRLEDEKKNS</sequence>
<dbReference type="Gene3D" id="3.40.190.10">
    <property type="entry name" value="Periplasmic binding protein-like II"/>
    <property type="match status" value="2"/>
</dbReference>
<feature type="region of interest" description="Disordered" evidence="7">
    <location>
        <begin position="251"/>
        <end position="287"/>
    </location>
</feature>
<feature type="signal peptide" evidence="8">
    <location>
        <begin position="1"/>
        <end position="20"/>
    </location>
</feature>
<protein>
    <submittedName>
        <fullName evidence="9">Methionine-binding protein</fullName>
    </submittedName>
</protein>
<dbReference type="PANTHER" id="PTHR30429:SF3">
    <property type="entry name" value="LIPOPROTEIN"/>
    <property type="match status" value="1"/>
</dbReference>
<dbReference type="RefSeq" id="WP_064725586.1">
    <property type="nucleotide sequence ID" value="NZ_LJBJ02000015.1"/>
</dbReference>
<keyword evidence="3 8" id="KW-0732">Signal</keyword>
<dbReference type="PANTHER" id="PTHR30429">
    <property type="entry name" value="D-METHIONINE-BINDING LIPOPROTEIN METQ"/>
    <property type="match status" value="1"/>
</dbReference>
<name>A0A199NR85_9MICC</name>
<dbReference type="EMBL" id="LJBJ02000015">
    <property type="protein sequence ID" value="OAX51604.1"/>
    <property type="molecule type" value="Genomic_DNA"/>
</dbReference>
<evidence type="ECO:0000313" key="9">
    <source>
        <dbReference type="EMBL" id="OAX51604.1"/>
    </source>
</evidence>
<gene>
    <name evidence="9" type="ORF">AN277_0207885</name>
</gene>
<organism evidence="9 10">
    <name type="scientific">Rothia kristinae</name>
    <dbReference type="NCBI Taxonomy" id="37923"/>
    <lineage>
        <taxon>Bacteria</taxon>
        <taxon>Bacillati</taxon>
        <taxon>Actinomycetota</taxon>
        <taxon>Actinomycetes</taxon>
        <taxon>Micrococcales</taxon>
        <taxon>Micrococcaceae</taxon>
        <taxon>Rothia</taxon>
    </lineage>
</organism>
<keyword evidence="6" id="KW-0449">Lipoprotein</keyword>
<dbReference type="AlphaFoldDB" id="A0A199NR85"/>
<dbReference type="Proteomes" id="UP000053171">
    <property type="component" value="Unassembled WGS sequence"/>
</dbReference>
<evidence type="ECO:0000256" key="3">
    <source>
        <dbReference type="ARBA" id="ARBA00022729"/>
    </source>
</evidence>
<comment type="subcellular location">
    <subcellularLocation>
        <location evidence="1">Membrane</location>
        <topology evidence="1">Lipid-anchor</topology>
    </subcellularLocation>
</comment>
<evidence type="ECO:0000256" key="2">
    <source>
        <dbReference type="ARBA" id="ARBA00008973"/>
    </source>
</evidence>
<reference evidence="9" key="1">
    <citation type="submission" date="2016-06" db="EMBL/GenBank/DDBJ databases">
        <title>Identification of putative biosynthetic pathways for the production of bioactive secondary metabolites by the marine actinomycete Kocuria kristinae RUTW2-3.</title>
        <authorList>
            <person name="Waterworth S.C."/>
            <person name="Walmsley T.A."/>
            <person name="Matongo T."/>
            <person name="Davies-Coleman M.T."/>
            <person name="Dorrington R.A."/>
        </authorList>
    </citation>
    <scope>NUCLEOTIDE SEQUENCE [LARGE SCALE GENOMIC DNA]</scope>
    <source>
        <strain evidence="9">RUTW2-3</strain>
    </source>
</reference>
<comment type="caution">
    <text evidence="9">The sequence shown here is derived from an EMBL/GenBank/DDBJ whole genome shotgun (WGS) entry which is preliminary data.</text>
</comment>
<comment type="similarity">
    <text evidence="2">Belongs to the NlpA lipoprotein family.</text>
</comment>
<proteinExistence type="inferred from homology"/>
<evidence type="ECO:0000256" key="8">
    <source>
        <dbReference type="SAM" id="SignalP"/>
    </source>
</evidence>
<evidence type="ECO:0000313" key="10">
    <source>
        <dbReference type="Proteomes" id="UP000053171"/>
    </source>
</evidence>
<accession>A0A199NR85</accession>
<evidence type="ECO:0000256" key="7">
    <source>
        <dbReference type="SAM" id="MobiDB-lite"/>
    </source>
</evidence>
<dbReference type="PROSITE" id="PS51257">
    <property type="entry name" value="PROKAR_LIPOPROTEIN"/>
    <property type="match status" value="1"/>
</dbReference>
<keyword evidence="4" id="KW-0472">Membrane</keyword>
<dbReference type="SUPFAM" id="SSF53850">
    <property type="entry name" value="Periplasmic binding protein-like II"/>
    <property type="match status" value="1"/>
</dbReference>
<feature type="compositionally biased region" description="Basic and acidic residues" evidence="7">
    <location>
        <begin position="266"/>
        <end position="287"/>
    </location>
</feature>
<feature type="chain" id="PRO_5039625316" evidence="8">
    <location>
        <begin position="21"/>
        <end position="287"/>
    </location>
</feature>
<dbReference type="InterPro" id="IPR004872">
    <property type="entry name" value="Lipoprotein_NlpA"/>
</dbReference>
<evidence type="ECO:0000256" key="5">
    <source>
        <dbReference type="ARBA" id="ARBA00023139"/>
    </source>
</evidence>
<evidence type="ECO:0000256" key="4">
    <source>
        <dbReference type="ARBA" id="ARBA00023136"/>
    </source>
</evidence>
<dbReference type="GO" id="GO:0016020">
    <property type="term" value="C:membrane"/>
    <property type="evidence" value="ECO:0007669"/>
    <property type="project" value="UniProtKB-SubCell"/>
</dbReference>
<dbReference type="Pfam" id="PF03180">
    <property type="entry name" value="Lipoprotein_9"/>
    <property type="match status" value="1"/>
</dbReference>